<gene>
    <name evidence="2" type="ORF">DCF15_22880</name>
</gene>
<dbReference type="GO" id="GO:0015627">
    <property type="term" value="C:type II protein secretion system complex"/>
    <property type="evidence" value="ECO:0007669"/>
    <property type="project" value="TreeGrafter"/>
</dbReference>
<dbReference type="Pfam" id="PF03958">
    <property type="entry name" value="Secretin_N"/>
    <property type="match status" value="1"/>
</dbReference>
<organism evidence="2 3">
    <name type="scientific">Phormidesmis priestleyi</name>
    <dbReference type="NCBI Taxonomy" id="268141"/>
    <lineage>
        <taxon>Bacteria</taxon>
        <taxon>Bacillati</taxon>
        <taxon>Cyanobacteriota</taxon>
        <taxon>Cyanophyceae</taxon>
        <taxon>Leptolyngbyales</taxon>
        <taxon>Leptolyngbyaceae</taxon>
        <taxon>Phormidesmis</taxon>
    </lineage>
</organism>
<dbReference type="EMBL" id="QBMP01000424">
    <property type="protein sequence ID" value="PZO42538.1"/>
    <property type="molecule type" value="Genomic_DNA"/>
</dbReference>
<reference evidence="3" key="1">
    <citation type="submission" date="2018-04" db="EMBL/GenBank/DDBJ databases">
        <authorList>
            <person name="Cornet L."/>
        </authorList>
    </citation>
    <scope>NUCLEOTIDE SEQUENCE [LARGE SCALE GENOMIC DNA]</scope>
</reference>
<feature type="non-terminal residue" evidence="2">
    <location>
        <position position="147"/>
    </location>
</feature>
<dbReference type="Proteomes" id="UP000249794">
    <property type="component" value="Unassembled WGS sequence"/>
</dbReference>
<dbReference type="PANTHER" id="PTHR30332:SF17">
    <property type="entry name" value="TYPE IV PILIATION SYSTEM PROTEIN DR_0774-RELATED"/>
    <property type="match status" value="1"/>
</dbReference>
<dbReference type="Gene3D" id="3.30.1370.120">
    <property type="match status" value="1"/>
</dbReference>
<feature type="non-terminal residue" evidence="2">
    <location>
        <position position="1"/>
    </location>
</feature>
<reference evidence="2 3" key="2">
    <citation type="submission" date="2018-06" db="EMBL/GenBank/DDBJ databases">
        <title>Metagenomic assembly of (sub)arctic Cyanobacteria and their associated microbiome from non-axenic cultures.</title>
        <authorList>
            <person name="Baurain D."/>
        </authorList>
    </citation>
    <scope>NUCLEOTIDE SEQUENCE [LARGE SCALE GENOMIC DNA]</scope>
    <source>
        <strain evidence="2">ULC027bin1</strain>
    </source>
</reference>
<feature type="domain" description="NolW-like" evidence="1">
    <location>
        <begin position="9"/>
        <end position="118"/>
    </location>
</feature>
<dbReference type="AlphaFoldDB" id="A0A2W4YHJ5"/>
<dbReference type="InterPro" id="IPR050810">
    <property type="entry name" value="Bact_Secretion_Sys_Channel"/>
</dbReference>
<dbReference type="InterPro" id="IPR038591">
    <property type="entry name" value="NolW-like_sf"/>
</dbReference>
<name>A0A2W4YHJ5_9CYAN</name>
<dbReference type="InterPro" id="IPR005644">
    <property type="entry name" value="NolW-like"/>
</dbReference>
<evidence type="ECO:0000313" key="2">
    <source>
        <dbReference type="EMBL" id="PZO42538.1"/>
    </source>
</evidence>
<protein>
    <submittedName>
        <fullName evidence="2">Secretion system protein</fullName>
    </submittedName>
</protein>
<proteinExistence type="predicted"/>
<sequence length="147" mass="15663">PNSARNVLVRSIRLNQIDVGSAVNFLVSMGAESAVSRERAVTSVNAVEVGAGTDVTQTTTTASTVESQRADFEDSSPLLRGLQIIGDERTNSLTLIGTPRQIEIATAQMVQLDLRRRQVAINLRVIDVNLNAIDAFGTSFSFGTGAT</sequence>
<dbReference type="PANTHER" id="PTHR30332">
    <property type="entry name" value="PROBABLE GENERAL SECRETION PATHWAY PROTEIN D"/>
    <property type="match status" value="1"/>
</dbReference>
<comment type="caution">
    <text evidence="2">The sequence shown here is derived from an EMBL/GenBank/DDBJ whole genome shotgun (WGS) entry which is preliminary data.</text>
</comment>
<dbReference type="GO" id="GO:0009306">
    <property type="term" value="P:protein secretion"/>
    <property type="evidence" value="ECO:0007669"/>
    <property type="project" value="TreeGrafter"/>
</dbReference>
<evidence type="ECO:0000259" key="1">
    <source>
        <dbReference type="Pfam" id="PF03958"/>
    </source>
</evidence>
<accession>A0A2W4YHJ5</accession>
<evidence type="ECO:0000313" key="3">
    <source>
        <dbReference type="Proteomes" id="UP000249794"/>
    </source>
</evidence>